<dbReference type="GO" id="GO:0140825">
    <property type="term" value="F:lactoperoxidase activity"/>
    <property type="evidence" value="ECO:0007669"/>
    <property type="project" value="UniProtKB-EC"/>
</dbReference>
<evidence type="ECO:0000313" key="18">
    <source>
        <dbReference type="Proteomes" id="UP000316621"/>
    </source>
</evidence>
<evidence type="ECO:0000256" key="1">
    <source>
        <dbReference type="ARBA" id="ARBA00000189"/>
    </source>
</evidence>
<feature type="disulfide bond" evidence="15">
    <location>
        <begin position="38"/>
        <end position="117"/>
    </location>
</feature>
<keyword evidence="7 13" id="KW-0106">Calcium</keyword>
<dbReference type="InterPro" id="IPR000823">
    <property type="entry name" value="Peroxidase_pln"/>
</dbReference>
<evidence type="ECO:0000256" key="14">
    <source>
        <dbReference type="PIRSR" id="PIRSR600823-4"/>
    </source>
</evidence>
<dbReference type="InterPro" id="IPR033905">
    <property type="entry name" value="Secretory_peroxidase"/>
</dbReference>
<proteinExistence type="inferred from homology"/>
<dbReference type="Gramene" id="RZC56222">
    <property type="protein sequence ID" value="RZC56222"/>
    <property type="gene ID" value="C5167_015071"/>
</dbReference>
<dbReference type="GO" id="GO:0046872">
    <property type="term" value="F:metal ion binding"/>
    <property type="evidence" value="ECO:0007669"/>
    <property type="project" value="UniProtKB-KW"/>
</dbReference>
<comment type="similarity">
    <text evidence="2">Belongs to the peroxidase family. Ascorbate peroxidase subfamily.</text>
</comment>
<organism evidence="17 18">
    <name type="scientific">Papaver somniferum</name>
    <name type="common">Opium poppy</name>
    <dbReference type="NCBI Taxonomy" id="3469"/>
    <lineage>
        <taxon>Eukaryota</taxon>
        <taxon>Viridiplantae</taxon>
        <taxon>Streptophyta</taxon>
        <taxon>Embryophyta</taxon>
        <taxon>Tracheophyta</taxon>
        <taxon>Spermatophyta</taxon>
        <taxon>Magnoliopsida</taxon>
        <taxon>Ranunculales</taxon>
        <taxon>Papaveraceae</taxon>
        <taxon>Papaveroideae</taxon>
        <taxon>Papaver</taxon>
    </lineage>
</organism>
<dbReference type="PROSITE" id="PS00435">
    <property type="entry name" value="PEROXIDASE_1"/>
    <property type="match status" value="1"/>
</dbReference>
<dbReference type="Proteomes" id="UP000316621">
    <property type="component" value="Chromosome 3"/>
</dbReference>
<evidence type="ECO:0000256" key="3">
    <source>
        <dbReference type="ARBA" id="ARBA00012313"/>
    </source>
</evidence>
<evidence type="ECO:0000256" key="6">
    <source>
        <dbReference type="ARBA" id="ARBA00022723"/>
    </source>
</evidence>
<evidence type="ECO:0000256" key="5">
    <source>
        <dbReference type="ARBA" id="ARBA00022617"/>
    </source>
</evidence>
<evidence type="ECO:0000256" key="7">
    <source>
        <dbReference type="ARBA" id="ARBA00022837"/>
    </source>
</evidence>
<sequence>MATICISSSLIITVILSVFAIIIPVTFSLQVRFYQESCPRAESITKRIVKKNFLKDPSIPGGLIRLHFHDCFTRGCDGSVLIDSDSRNVAEKDAPPNLSLRGFDVIDEIKQELEKQCPGLVSCADIIALATRDSVALSGGIKYKLPTGRRDGIISRMVDVRLPGPSFSVQATLMALRNVGLDLDDLTTLLGAHSIGFCHCVFFINRLVIEGKSLLQLDQGLAFTGLSKKLAEKYVNDSQLFRNKFAKAMIKLGNIVTAEEGEVRLDCRRVNKRV</sequence>
<evidence type="ECO:0000256" key="2">
    <source>
        <dbReference type="ARBA" id="ARBA00006873"/>
    </source>
</evidence>
<keyword evidence="6 13" id="KW-0479">Metal-binding</keyword>
<dbReference type="GO" id="GO:0042744">
    <property type="term" value="P:hydrogen peroxide catabolic process"/>
    <property type="evidence" value="ECO:0007669"/>
    <property type="project" value="InterPro"/>
</dbReference>
<keyword evidence="18" id="KW-1185">Reference proteome</keyword>
<protein>
    <recommendedName>
        <fullName evidence="3">peroxidase</fullName>
        <ecNumber evidence="3">1.11.1.7</ecNumber>
    </recommendedName>
</protein>
<dbReference type="GO" id="GO:0006979">
    <property type="term" value="P:response to oxidative stress"/>
    <property type="evidence" value="ECO:0007669"/>
    <property type="project" value="InterPro"/>
</dbReference>
<feature type="binding site" evidence="12">
    <location>
        <position position="163"/>
    </location>
    <ligand>
        <name>substrate</name>
    </ligand>
</feature>
<keyword evidence="8" id="KW-0560">Oxidoreductase</keyword>
<dbReference type="InterPro" id="IPR002016">
    <property type="entry name" value="Haem_peroxidase"/>
</dbReference>
<feature type="binding site" description="axial binding residue" evidence="13">
    <location>
        <position position="193"/>
    </location>
    <ligand>
        <name>heme b</name>
        <dbReference type="ChEBI" id="CHEBI:60344"/>
    </ligand>
    <ligandPart>
        <name>Fe</name>
        <dbReference type="ChEBI" id="CHEBI:18248"/>
    </ligandPart>
</feature>
<dbReference type="AlphaFoldDB" id="A0A4Y7J832"/>
<dbReference type="PRINTS" id="PR00461">
    <property type="entry name" value="PLPEROXIDASE"/>
</dbReference>
<dbReference type="PROSITE" id="PS50873">
    <property type="entry name" value="PEROXIDASE_4"/>
    <property type="match status" value="1"/>
</dbReference>
<comment type="catalytic activity">
    <reaction evidence="1">
        <text>2 a phenolic donor + H2O2 = 2 a phenolic radical donor + 2 H2O</text>
        <dbReference type="Rhea" id="RHEA:56136"/>
        <dbReference type="ChEBI" id="CHEBI:15377"/>
        <dbReference type="ChEBI" id="CHEBI:16240"/>
        <dbReference type="ChEBI" id="CHEBI:139520"/>
        <dbReference type="ChEBI" id="CHEBI:139521"/>
        <dbReference type="EC" id="1.11.1.7"/>
    </reaction>
</comment>
<accession>A0A4Y7J832</accession>
<dbReference type="PANTHER" id="PTHR31235">
    <property type="entry name" value="PEROXIDASE 25-RELATED"/>
    <property type="match status" value="1"/>
</dbReference>
<dbReference type="Gene3D" id="1.10.420.10">
    <property type="entry name" value="Peroxidase, domain 2"/>
    <property type="match status" value="2"/>
</dbReference>
<feature type="binding site" evidence="13">
    <location>
        <position position="79"/>
    </location>
    <ligand>
        <name>Ca(2+)</name>
        <dbReference type="ChEBI" id="CHEBI:29108"/>
        <label>1</label>
    </ligand>
</feature>
<dbReference type="OMA" id="NCRRIKM"/>
<feature type="binding site" evidence="13">
    <location>
        <position position="91"/>
    </location>
    <ligand>
        <name>Ca(2+)</name>
        <dbReference type="ChEBI" id="CHEBI:29108"/>
        <label>1</label>
    </ligand>
</feature>
<name>A0A4Y7J832_PAPSO</name>
<evidence type="ECO:0000256" key="9">
    <source>
        <dbReference type="ARBA" id="ARBA00023004"/>
    </source>
</evidence>
<evidence type="ECO:0000256" key="10">
    <source>
        <dbReference type="ARBA" id="ARBA00023157"/>
    </source>
</evidence>
<feature type="binding site" evidence="13">
    <location>
        <position position="70"/>
    </location>
    <ligand>
        <name>Ca(2+)</name>
        <dbReference type="ChEBI" id="CHEBI:29108"/>
        <label>1</label>
    </ligand>
</feature>
<evidence type="ECO:0000256" key="4">
    <source>
        <dbReference type="ARBA" id="ARBA00022559"/>
    </source>
</evidence>
<reference evidence="17 18" key="1">
    <citation type="journal article" date="2018" name="Science">
        <title>The opium poppy genome and morphinan production.</title>
        <authorList>
            <person name="Guo L."/>
            <person name="Winzer T."/>
            <person name="Yang X."/>
            <person name="Li Y."/>
            <person name="Ning Z."/>
            <person name="He Z."/>
            <person name="Teodor R."/>
            <person name="Lu Y."/>
            <person name="Bowser T.A."/>
            <person name="Graham I.A."/>
            <person name="Ye K."/>
        </authorList>
    </citation>
    <scope>NUCLEOTIDE SEQUENCE [LARGE SCALE GENOMIC DNA]</scope>
    <source>
        <strain evidence="18">cv. HN1</strain>
        <tissue evidence="17">Leaves</tissue>
    </source>
</reference>
<dbReference type="InterPro" id="IPR010255">
    <property type="entry name" value="Haem_peroxidase_sf"/>
</dbReference>
<keyword evidence="9 13" id="KW-0408">Iron</keyword>
<keyword evidence="4" id="KW-0575">Peroxidase</keyword>
<dbReference type="PRINTS" id="PR00458">
    <property type="entry name" value="PEROXIDASE"/>
</dbReference>
<dbReference type="FunFam" id="1.10.520.10:FF:000001">
    <property type="entry name" value="Peroxidase"/>
    <property type="match status" value="1"/>
</dbReference>
<keyword evidence="5" id="KW-0349">Heme</keyword>
<dbReference type="InterPro" id="IPR019793">
    <property type="entry name" value="Peroxidases_heam-ligand_BS"/>
</dbReference>
<dbReference type="Pfam" id="PF00141">
    <property type="entry name" value="peroxidase"/>
    <property type="match status" value="1"/>
</dbReference>
<feature type="disulfide bond" evidence="15">
    <location>
        <begin position="71"/>
        <end position="76"/>
    </location>
</feature>
<dbReference type="GO" id="GO:0020037">
    <property type="term" value="F:heme binding"/>
    <property type="evidence" value="ECO:0007669"/>
    <property type="project" value="InterPro"/>
</dbReference>
<evidence type="ECO:0000259" key="16">
    <source>
        <dbReference type="PROSITE" id="PS50873"/>
    </source>
</evidence>
<comment type="cofactor">
    <cofactor evidence="13">
        <name>Ca(2+)</name>
        <dbReference type="ChEBI" id="CHEBI:29108"/>
    </cofactor>
    <text evidence="13">Binds 2 calcium ions per subunit.</text>
</comment>
<evidence type="ECO:0000256" key="8">
    <source>
        <dbReference type="ARBA" id="ARBA00023002"/>
    </source>
</evidence>
<comment type="cofactor">
    <cofactor evidence="13">
        <name>heme b</name>
        <dbReference type="ChEBI" id="CHEBI:60344"/>
    </cofactor>
    <text evidence="13">Binds 1 heme b (iron(II)-protoporphyrin IX) group per subunit.</text>
</comment>
<dbReference type="Gene3D" id="1.10.520.10">
    <property type="match status" value="1"/>
</dbReference>
<evidence type="ECO:0000256" key="11">
    <source>
        <dbReference type="PIRSR" id="PIRSR600823-1"/>
    </source>
</evidence>
<feature type="binding site" evidence="13">
    <location>
        <position position="77"/>
    </location>
    <ligand>
        <name>Ca(2+)</name>
        <dbReference type="ChEBI" id="CHEBI:29108"/>
        <label>1</label>
    </ligand>
</feature>
<evidence type="ECO:0000256" key="12">
    <source>
        <dbReference type="PIRSR" id="PIRSR600823-2"/>
    </source>
</evidence>
<dbReference type="CDD" id="cd00693">
    <property type="entry name" value="secretory_peroxidase"/>
    <property type="match status" value="1"/>
</dbReference>
<dbReference type="STRING" id="3469.A0A4Y7J832"/>
<keyword evidence="10 15" id="KW-1015">Disulfide bond</keyword>
<evidence type="ECO:0000256" key="15">
    <source>
        <dbReference type="PIRSR" id="PIRSR600823-5"/>
    </source>
</evidence>
<dbReference type="EMBL" id="CM010717">
    <property type="protein sequence ID" value="RZC56222.1"/>
    <property type="molecule type" value="Genomic_DNA"/>
</dbReference>
<dbReference type="SUPFAM" id="SSF48113">
    <property type="entry name" value="Heme-dependent peroxidases"/>
    <property type="match status" value="1"/>
</dbReference>
<gene>
    <name evidence="17" type="ORF">C5167_015071</name>
</gene>
<evidence type="ECO:0000256" key="13">
    <source>
        <dbReference type="PIRSR" id="PIRSR600823-3"/>
    </source>
</evidence>
<feature type="active site" description="Proton acceptor" evidence="11">
    <location>
        <position position="69"/>
    </location>
</feature>
<feature type="binding site" evidence="13">
    <location>
        <position position="75"/>
    </location>
    <ligand>
        <name>Ca(2+)</name>
        <dbReference type="ChEBI" id="CHEBI:29108"/>
        <label>1</label>
    </ligand>
</feature>
<feature type="site" description="Transition state stabilizer" evidence="14">
    <location>
        <position position="65"/>
    </location>
</feature>
<feature type="domain" description="Plant heme peroxidase family profile" evidence="16">
    <location>
        <begin position="28"/>
        <end position="271"/>
    </location>
</feature>
<evidence type="ECO:0000313" key="17">
    <source>
        <dbReference type="EMBL" id="RZC56222.1"/>
    </source>
</evidence>
<dbReference type="EC" id="1.11.1.7" evidence="3"/>